<sequence>MKRDKRPILVWMDLAGDFQEDPARVPEAVRRLAGAGVTDLCPFVYPPGGRVVCQRSRLMHRARQVDLLGPLVETAHRLGVRVHYVLLPFTHLGEVSLAGLPDPALVPYLNDRLERKEYFCVSDPASLVRCLAVLHEVHREYGVDGFQLDSIRDRGAVLVCQCPRCWKRVEDFYGGRVPPSEEMAGHKSFRVWYAASRKEYVTAMVRAVHETAAGLGAEVNMAARSWSGGGAFAEGQDWPDWVRLGLMEMVAPMTYHPDDFETFTVEVERQIRLAPAGFNPSRGSMTGEMFRRQLDWLVERGVNGLSIFQASGLSDRMLAILADRTG</sequence>
<name>A0A1V5MHD3_UNCT6</name>
<proteinExistence type="predicted"/>
<evidence type="ECO:0000313" key="1">
    <source>
        <dbReference type="EMBL" id="OPZ92648.1"/>
    </source>
</evidence>
<dbReference type="Gene3D" id="3.20.20.80">
    <property type="entry name" value="Glycosidases"/>
    <property type="match status" value="1"/>
</dbReference>
<evidence type="ECO:0000313" key="2">
    <source>
        <dbReference type="Proteomes" id="UP000485484"/>
    </source>
</evidence>
<evidence type="ECO:0008006" key="3">
    <source>
        <dbReference type="Google" id="ProtNLM"/>
    </source>
</evidence>
<dbReference type="PANTHER" id="PTHR43405:SF1">
    <property type="entry name" value="GLYCOSYL HYDROLASE DIGH"/>
    <property type="match status" value="1"/>
</dbReference>
<dbReference type="PANTHER" id="PTHR43405">
    <property type="entry name" value="GLYCOSYL HYDROLASE DIGH"/>
    <property type="match status" value="1"/>
</dbReference>
<dbReference type="InterPro" id="IPR052177">
    <property type="entry name" value="Divisome_Glycosyl_Hydrolase"/>
</dbReference>
<accession>A0A1V5MHD3</accession>
<organism evidence="1 2">
    <name type="scientific">candidate division TA06 bacterium ADurb.Bin417</name>
    <dbReference type="NCBI Taxonomy" id="1852828"/>
    <lineage>
        <taxon>Bacteria</taxon>
        <taxon>Bacteria division TA06</taxon>
    </lineage>
</organism>
<gene>
    <name evidence="1" type="ORF">BWY73_00702</name>
</gene>
<protein>
    <recommendedName>
        <fullName evidence="3">Glycosyl hydrolase-like 10 domain-containing protein</fullName>
    </recommendedName>
</protein>
<dbReference type="EMBL" id="MWAK01000079">
    <property type="protein sequence ID" value="OPZ92648.1"/>
    <property type="molecule type" value="Genomic_DNA"/>
</dbReference>
<reference evidence="1 2" key="1">
    <citation type="submission" date="2017-02" db="EMBL/GenBank/DDBJ databases">
        <title>Delving into the versatile metabolic prowess of the omnipresent phylum Bacteroidetes.</title>
        <authorList>
            <person name="Nobu M.K."/>
            <person name="Mei R."/>
            <person name="Narihiro T."/>
            <person name="Kuroda K."/>
            <person name="Liu W.-T."/>
        </authorList>
    </citation>
    <scope>NUCLEOTIDE SEQUENCE [LARGE SCALE GENOMIC DNA]</scope>
    <source>
        <strain evidence="1">ADurb.Bin417</strain>
    </source>
</reference>
<dbReference type="Proteomes" id="UP000485484">
    <property type="component" value="Unassembled WGS sequence"/>
</dbReference>
<comment type="caution">
    <text evidence="1">The sequence shown here is derived from an EMBL/GenBank/DDBJ whole genome shotgun (WGS) entry which is preliminary data.</text>
</comment>
<dbReference type="AlphaFoldDB" id="A0A1V5MHD3"/>